<evidence type="ECO:0000313" key="2">
    <source>
        <dbReference type="Proteomes" id="UP000602004"/>
    </source>
</evidence>
<evidence type="ECO:0000313" key="1">
    <source>
        <dbReference type="EMBL" id="GGC54687.1"/>
    </source>
</evidence>
<reference evidence="2" key="1">
    <citation type="journal article" date="2019" name="Int. J. Syst. Evol. Microbiol.">
        <title>The Global Catalogue of Microorganisms (GCM) 10K type strain sequencing project: providing services to taxonomists for standard genome sequencing and annotation.</title>
        <authorList>
            <consortium name="The Broad Institute Genomics Platform"/>
            <consortium name="The Broad Institute Genome Sequencing Center for Infectious Disease"/>
            <person name="Wu L."/>
            <person name="Ma J."/>
        </authorList>
    </citation>
    <scope>NUCLEOTIDE SEQUENCE [LARGE SCALE GENOMIC DNA]</scope>
    <source>
        <strain evidence="2">CGMCC 1.15103</strain>
    </source>
</reference>
<accession>A0ABQ1NCN8</accession>
<name>A0ABQ1NCN8_9BURK</name>
<dbReference type="Proteomes" id="UP000602004">
    <property type="component" value="Unassembled WGS sequence"/>
</dbReference>
<comment type="caution">
    <text evidence="1">The sequence shown here is derived from an EMBL/GenBank/DDBJ whole genome shotgun (WGS) entry which is preliminary data.</text>
</comment>
<sequence length="387" mass="43670">MFAARLRALGDTRQWQYDAPQSRLTLPPVDGRIPSDIINLPNMYREYISAKRGMRADTLQHQATGMMQHYIPETLAEARSHLRPVIRSATERGYMYLSLGETAKRDIVFRPLCENLEIGIAYDSEYTIARLTGSTLAKWGVSFEEAYEIAIDNLRAESTRSFTQLQNGVLMSAYDDHYDAGRLLLTDLLHRQGISGAPVVMAPNRKVLLLTGEHNDAGLATMVSIAESALQEPRPLPPLMLRWNGERWEKFAPQALAQKLALMRIKEVASDYEAQKTRLDQLFQQRKTDIFVAKFTALQAPDGSVHSLCAWTEGVRSLLPAADKIFLFRPSTNQHVQMPWEEVVAACGHLLKPTDHLPIRYEVDAFPEQAIFETWVAKAEPPVEKPA</sequence>
<proteinExistence type="predicted"/>
<protein>
    <submittedName>
        <fullName evidence="1">Uncharacterized protein</fullName>
    </submittedName>
</protein>
<gene>
    <name evidence="1" type="ORF">GCM10011400_47970</name>
</gene>
<dbReference type="EMBL" id="BMHL01000009">
    <property type="protein sequence ID" value="GGC54687.1"/>
    <property type="molecule type" value="Genomic_DNA"/>
</dbReference>
<keyword evidence="2" id="KW-1185">Reference proteome</keyword>
<organism evidence="1 2">
    <name type="scientific">Paraburkholderia caffeinilytica</name>
    <dbReference type="NCBI Taxonomy" id="1761016"/>
    <lineage>
        <taxon>Bacteria</taxon>
        <taxon>Pseudomonadati</taxon>
        <taxon>Pseudomonadota</taxon>
        <taxon>Betaproteobacteria</taxon>
        <taxon>Burkholderiales</taxon>
        <taxon>Burkholderiaceae</taxon>
        <taxon>Paraburkholderia</taxon>
    </lineage>
</organism>